<dbReference type="EMBL" id="PJQY01003250">
    <property type="protein sequence ID" value="PQM39045.1"/>
    <property type="molecule type" value="Genomic_DNA"/>
</dbReference>
<accession>A0A314UNC8</accession>
<dbReference type="CDD" id="cd03784">
    <property type="entry name" value="GT1_Gtf-like"/>
    <property type="match status" value="1"/>
</dbReference>
<comment type="similarity">
    <text evidence="1 4">Belongs to the UDP-glycosyltransferase family.</text>
</comment>
<dbReference type="Gene3D" id="3.40.50.2000">
    <property type="entry name" value="Glycogen Phosphorylase B"/>
    <property type="match status" value="2"/>
</dbReference>
<gene>
    <name evidence="6" type="ORF">Pyn_23421</name>
</gene>
<keyword evidence="3 4" id="KW-0808">Transferase</keyword>
<dbReference type="Proteomes" id="UP000250321">
    <property type="component" value="Unassembled WGS sequence"/>
</dbReference>
<dbReference type="STRING" id="2094558.A0A314UNC8"/>
<sequence length="516" mass="57201">MTSSSTTAPTHATHVLVFPYPAQGHMIPLLDLTHQLANRGLTITILVTPKNLPFLQPLLSAHNHPNNSIQTLVLPLPSHPSLPAGFENVKDLPVHSFLAMMCALGQLHHPLLRWFTSHPNPPVAIISDMFLGWAHRLATQLGIQRLLFSPSGALALSVIDSLWHLLPKRDDPNDQNQIFSFPQIPNSPKYPWWQLSTVYRSYVEGDPDSEFIKDGFDANRASWGLVVNSFTELERVYLEHLKNELGHDRVWAVGPLLPPDNDDLSGPAQRGGSSSVSEDRIKSWLDACVEDHKVVYVCFGTQAVLTNRQMEALASGLEKSGVRFVWSVKSPTKGHAEGHYGAVPPGFDDRVAGRGLVIRGWAPQVFILRHRAVGLFLTHCGWNSALEAVVAGVPMLAWPMGADQFSNATLLVDQLKVGVRVCEGAGSVPDSDELARVVAESVSQKRVERKRAVELREAALEAIKEGGSSVKELDSLVDVWLHWKYRQVVKICNRCEMEIKVKIGMNIIKLNLNIYY</sequence>
<keyword evidence="2 4" id="KW-0328">Glycosyltransferase</keyword>
<dbReference type="PANTHER" id="PTHR48047">
    <property type="entry name" value="GLYCOSYLTRANSFERASE"/>
    <property type="match status" value="1"/>
</dbReference>
<dbReference type="EC" id="2.4.1.-" evidence="5"/>
<dbReference type="GO" id="GO:0035251">
    <property type="term" value="F:UDP-glucosyltransferase activity"/>
    <property type="evidence" value="ECO:0007669"/>
    <property type="project" value="TreeGrafter"/>
</dbReference>
<reference evidence="6 7" key="1">
    <citation type="submission" date="2018-02" db="EMBL/GenBank/DDBJ databases">
        <title>Draft genome of wild Prunus yedoensis var. nudiflora.</title>
        <authorList>
            <person name="Baek S."/>
            <person name="Kim J.-H."/>
            <person name="Choi K."/>
            <person name="Kim G.-B."/>
            <person name="Cho A."/>
            <person name="Jang H."/>
            <person name="Shin C.-H."/>
            <person name="Yu H.-J."/>
            <person name="Mun J.-H."/>
        </authorList>
    </citation>
    <scope>NUCLEOTIDE SEQUENCE [LARGE SCALE GENOMIC DNA]</scope>
    <source>
        <strain evidence="7">cv. Jeju island</strain>
        <tissue evidence="6">Leaf</tissue>
    </source>
</reference>
<dbReference type="AlphaFoldDB" id="A0A314UNC8"/>
<dbReference type="PROSITE" id="PS00375">
    <property type="entry name" value="UDPGT"/>
    <property type="match status" value="1"/>
</dbReference>
<protein>
    <recommendedName>
        <fullName evidence="5">Glycosyltransferase</fullName>
        <ecNumber evidence="5">2.4.1.-</ecNumber>
    </recommendedName>
</protein>
<dbReference type="Pfam" id="PF00201">
    <property type="entry name" value="UDPGT"/>
    <property type="match status" value="1"/>
</dbReference>
<dbReference type="PANTHER" id="PTHR48047:SF8">
    <property type="entry name" value="FLAVONOL 3-O-GLUCOSYLTRANSFERASE UGT89B1"/>
    <property type="match status" value="1"/>
</dbReference>
<keyword evidence="7" id="KW-1185">Reference proteome</keyword>
<proteinExistence type="inferred from homology"/>
<evidence type="ECO:0000313" key="7">
    <source>
        <dbReference type="Proteomes" id="UP000250321"/>
    </source>
</evidence>
<dbReference type="SUPFAM" id="SSF53756">
    <property type="entry name" value="UDP-Glycosyltransferase/glycogen phosphorylase"/>
    <property type="match status" value="1"/>
</dbReference>
<name>A0A314UNC8_PRUYE</name>
<evidence type="ECO:0000313" key="6">
    <source>
        <dbReference type="EMBL" id="PQM39045.1"/>
    </source>
</evidence>
<evidence type="ECO:0000256" key="1">
    <source>
        <dbReference type="ARBA" id="ARBA00009995"/>
    </source>
</evidence>
<organism evidence="6 7">
    <name type="scientific">Prunus yedoensis var. nudiflora</name>
    <dbReference type="NCBI Taxonomy" id="2094558"/>
    <lineage>
        <taxon>Eukaryota</taxon>
        <taxon>Viridiplantae</taxon>
        <taxon>Streptophyta</taxon>
        <taxon>Embryophyta</taxon>
        <taxon>Tracheophyta</taxon>
        <taxon>Spermatophyta</taxon>
        <taxon>Magnoliopsida</taxon>
        <taxon>eudicotyledons</taxon>
        <taxon>Gunneridae</taxon>
        <taxon>Pentapetalae</taxon>
        <taxon>rosids</taxon>
        <taxon>fabids</taxon>
        <taxon>Rosales</taxon>
        <taxon>Rosaceae</taxon>
        <taxon>Amygdaloideae</taxon>
        <taxon>Amygdaleae</taxon>
        <taxon>Prunus</taxon>
    </lineage>
</organism>
<evidence type="ECO:0000256" key="4">
    <source>
        <dbReference type="RuleBase" id="RU003718"/>
    </source>
</evidence>
<dbReference type="InterPro" id="IPR035595">
    <property type="entry name" value="UDP_glycos_trans_CS"/>
</dbReference>
<evidence type="ECO:0000256" key="3">
    <source>
        <dbReference type="ARBA" id="ARBA00022679"/>
    </source>
</evidence>
<dbReference type="FunFam" id="3.40.50.2000:FF:000143">
    <property type="entry name" value="UDP-glycosyltransferase 89B1"/>
    <property type="match status" value="1"/>
</dbReference>
<dbReference type="FunFam" id="3.40.50.2000:FF:000064">
    <property type="entry name" value="Glycosyltransferase"/>
    <property type="match status" value="1"/>
</dbReference>
<evidence type="ECO:0000256" key="5">
    <source>
        <dbReference type="RuleBase" id="RU362057"/>
    </source>
</evidence>
<comment type="caution">
    <text evidence="6">The sequence shown here is derived from an EMBL/GenBank/DDBJ whole genome shotgun (WGS) entry which is preliminary data.</text>
</comment>
<dbReference type="OrthoDB" id="1192081at2759"/>
<dbReference type="InterPro" id="IPR002213">
    <property type="entry name" value="UDP_glucos_trans"/>
</dbReference>
<evidence type="ECO:0000256" key="2">
    <source>
        <dbReference type="ARBA" id="ARBA00022676"/>
    </source>
</evidence>